<evidence type="ECO:0000313" key="8">
    <source>
        <dbReference type="EMBL" id="EHJ07428.1"/>
    </source>
</evidence>
<dbReference type="PATRIC" id="fig|911238.3.peg.1664"/>
<feature type="signal peptide" evidence="6">
    <location>
        <begin position="1"/>
        <end position="19"/>
    </location>
</feature>
<comment type="caution">
    <text evidence="8">The sequence shown here is derived from an EMBL/GenBank/DDBJ whole genome shotgun (WGS) entry which is preliminary data.</text>
</comment>
<evidence type="ECO:0000256" key="3">
    <source>
        <dbReference type="ARBA" id="ARBA00022448"/>
    </source>
</evidence>
<dbReference type="PROSITE" id="PS50983">
    <property type="entry name" value="FE_B12_PBP"/>
    <property type="match status" value="1"/>
</dbReference>
<dbReference type="Pfam" id="PF01497">
    <property type="entry name" value="Peripla_BP_2"/>
    <property type="match status" value="1"/>
</dbReference>
<evidence type="ECO:0000256" key="6">
    <source>
        <dbReference type="SAM" id="SignalP"/>
    </source>
</evidence>
<evidence type="ECO:0000256" key="4">
    <source>
        <dbReference type="ARBA" id="ARBA00022729"/>
    </source>
</evidence>
<proteinExistence type="inferred from homology"/>
<dbReference type="GO" id="GO:0030288">
    <property type="term" value="C:outer membrane-bounded periplasmic space"/>
    <property type="evidence" value="ECO:0007669"/>
    <property type="project" value="TreeGrafter"/>
</dbReference>
<dbReference type="InterPro" id="IPR051313">
    <property type="entry name" value="Bact_iron-sidero_bind"/>
</dbReference>
<evidence type="ECO:0000256" key="1">
    <source>
        <dbReference type="ARBA" id="ARBA00004196"/>
    </source>
</evidence>
<dbReference type="Proteomes" id="UP000005413">
    <property type="component" value="Unassembled WGS sequence"/>
</dbReference>
<comment type="subcellular location">
    <subcellularLocation>
        <location evidence="1">Cell envelope</location>
    </subcellularLocation>
</comment>
<accession>G5JK98</accession>
<dbReference type="InterPro" id="IPR002491">
    <property type="entry name" value="ABC_transptr_periplasmic_BD"/>
</dbReference>
<dbReference type="GO" id="GO:1901678">
    <property type="term" value="P:iron coordination entity transport"/>
    <property type="evidence" value="ECO:0007669"/>
    <property type="project" value="UniProtKB-ARBA"/>
</dbReference>
<feature type="region of interest" description="Disordered" evidence="5">
    <location>
        <begin position="23"/>
        <end position="51"/>
    </location>
</feature>
<dbReference type="PANTHER" id="PTHR30532:SF26">
    <property type="entry name" value="IRON(3+)-HYDROXAMATE-BINDING PROTEIN FHUD"/>
    <property type="match status" value="1"/>
</dbReference>
<dbReference type="Gene3D" id="3.40.50.1980">
    <property type="entry name" value="Nitrogenase molybdenum iron protein domain"/>
    <property type="match status" value="2"/>
</dbReference>
<dbReference type="EMBL" id="AEUN01000475">
    <property type="protein sequence ID" value="EHJ07428.1"/>
    <property type="molecule type" value="Genomic_DNA"/>
</dbReference>
<feature type="domain" description="Fe/B12 periplasmic-binding" evidence="7">
    <location>
        <begin position="59"/>
        <end position="310"/>
    </location>
</feature>
<keyword evidence="3" id="KW-0813">Transport</keyword>
<feature type="compositionally biased region" description="Basic and acidic residues" evidence="5">
    <location>
        <begin position="28"/>
        <end position="41"/>
    </location>
</feature>
<dbReference type="RefSeq" id="WP_002464601.1">
    <property type="nucleotide sequence ID" value="NZ_AEUN01000475.1"/>
</dbReference>
<evidence type="ECO:0000256" key="5">
    <source>
        <dbReference type="SAM" id="MobiDB-lite"/>
    </source>
</evidence>
<gene>
    <name evidence="8" type="ORF">SS7213T_09549</name>
</gene>
<keyword evidence="9" id="KW-1185">Reference proteome</keyword>
<name>G5JK98_9STAP</name>
<dbReference type="PROSITE" id="PS51257">
    <property type="entry name" value="PROKAR_LIPOPROTEIN"/>
    <property type="match status" value="1"/>
</dbReference>
<dbReference type="OrthoDB" id="2241086at2"/>
<organism evidence="8 9">
    <name type="scientific">Staphylococcus simiae CCM 7213 = CCUG 51256</name>
    <dbReference type="NCBI Taxonomy" id="911238"/>
    <lineage>
        <taxon>Bacteria</taxon>
        <taxon>Bacillati</taxon>
        <taxon>Bacillota</taxon>
        <taxon>Bacilli</taxon>
        <taxon>Bacillales</taxon>
        <taxon>Staphylococcaceae</taxon>
        <taxon>Staphylococcus</taxon>
    </lineage>
</organism>
<keyword evidence="4 6" id="KW-0732">Signal</keyword>
<feature type="chain" id="PRO_5039241107" evidence="6">
    <location>
        <begin position="20"/>
        <end position="310"/>
    </location>
</feature>
<sequence>MRRLIVLIFCLLLFLAACSNDSQNNDTKNNKDQSDNSKKETTFTTDDGQKVKVPQHPKRIVVLHPSYVGALVKFGHKPVAVPKFIEQNKVLKDATQGIKKIDNTSVEQVAKEKPDLIITTSEDKNFNKLKKIAPTVTFNANKSSYKDTTLKLAQLVNEKSKANAWLKKWEQQLASDKKELQPVIKGKTASVLQQTPKGIMAFSDHMGRGTEIIYDGYGMKQPSPLEKATQTKFATRINEEQFQDYIGDFAIIAQQGDKQPPFEQTNYWKNLTAVKKNHVITFDVSETQYNDPISLEKQREIFYKALKDMK</sequence>
<reference evidence="8 9" key="1">
    <citation type="journal article" date="2012" name="BMC Genomics">
        <title>Comparative genomic analysis of the genus Staphylococcus including Staphylococcus aureus and its newly described sister species Staphylococcus simiae.</title>
        <authorList>
            <person name="Suzuki H."/>
            <person name="Lefebure T."/>
            <person name="Pavinski Bitar P."/>
            <person name="Stanhope M.J."/>
        </authorList>
    </citation>
    <scope>NUCLEOTIDE SEQUENCE [LARGE SCALE GENOMIC DNA]</scope>
    <source>
        <strain evidence="8 9">CCM 7213</strain>
    </source>
</reference>
<protein>
    <submittedName>
        <fullName evidence="8">Ferrichrome-binding periplasmic protein</fullName>
    </submittedName>
</protein>
<evidence type="ECO:0000256" key="2">
    <source>
        <dbReference type="ARBA" id="ARBA00008814"/>
    </source>
</evidence>
<dbReference type="PANTHER" id="PTHR30532">
    <property type="entry name" value="IRON III DICITRATE-BINDING PERIPLASMIC PROTEIN"/>
    <property type="match status" value="1"/>
</dbReference>
<comment type="similarity">
    <text evidence="2">Belongs to the bacterial solute-binding protein 8 family.</text>
</comment>
<evidence type="ECO:0000313" key="9">
    <source>
        <dbReference type="Proteomes" id="UP000005413"/>
    </source>
</evidence>
<evidence type="ECO:0000259" key="7">
    <source>
        <dbReference type="PROSITE" id="PS50983"/>
    </source>
</evidence>
<dbReference type="SUPFAM" id="SSF53807">
    <property type="entry name" value="Helical backbone' metal receptor"/>
    <property type="match status" value="1"/>
</dbReference>
<dbReference type="AlphaFoldDB" id="G5JK98"/>